<protein>
    <recommendedName>
        <fullName evidence="7">Tubulin/FtsZ GTPase domain-containing protein</fullName>
    </recommendedName>
</protein>
<dbReference type="HAMAP" id="MF_00909">
    <property type="entry name" value="FtsZ"/>
    <property type="match status" value="1"/>
</dbReference>
<dbReference type="InterPro" id="IPR003008">
    <property type="entry name" value="Tubulin_FtsZ_GTPase"/>
</dbReference>
<dbReference type="Gene3D" id="3.40.50.1440">
    <property type="entry name" value="Tubulin/FtsZ, GTPase domain"/>
    <property type="match status" value="1"/>
</dbReference>
<dbReference type="InterPro" id="IPR036525">
    <property type="entry name" value="Tubulin/FtsZ_GTPase_sf"/>
</dbReference>
<keyword evidence="3" id="KW-0342">GTP-binding</keyword>
<sequence length="352" mass="38104">MLNRLEEFDSQNLQEYVTPPRIRLMGVGGAGNNILRRLHRRTISGTETIALNTDAIQLNVCQADRLLLLGKEENKGRGTGGRPQLGRRYAEDERELIKACVEGADLVFVIAAMGGGTGTGAAPVIARIAREADALVVGVSILPQTMEGKPKRQLARDGLEEFRQACNCVIELDNQLLQELRPDYPFKRAYDVMSDLVADMVQTLTETVTVPSTINVDFADLKRIIEAGGSAKVLFGEASSPEPADVLNHLLGNPLLNPDFQGAEAALLHITAGTDFALSNCHEIMAALRVDLARDVNLILGYRTDESLDSRVRVVMLVSAIPANGGKLELDRPFGEHNNTASVLGDTIPMVG</sequence>
<dbReference type="SMART" id="SM00865">
    <property type="entry name" value="Tubulin_C"/>
    <property type="match status" value="1"/>
</dbReference>
<dbReference type="GO" id="GO:0005737">
    <property type="term" value="C:cytoplasm"/>
    <property type="evidence" value="ECO:0007669"/>
    <property type="project" value="TreeGrafter"/>
</dbReference>
<reference evidence="6" key="1">
    <citation type="submission" date="2018-05" db="EMBL/GenBank/DDBJ databases">
        <authorList>
            <person name="Lanie J.A."/>
            <person name="Ng W.-L."/>
            <person name="Kazmierczak K.M."/>
            <person name="Andrzejewski T.M."/>
            <person name="Davidsen T.M."/>
            <person name="Wayne K.J."/>
            <person name="Tettelin H."/>
            <person name="Glass J.I."/>
            <person name="Rusch D."/>
            <person name="Podicherti R."/>
            <person name="Tsui H.-C.T."/>
            <person name="Winkler M.E."/>
        </authorList>
    </citation>
    <scope>NUCLEOTIDE SEQUENCE</scope>
</reference>
<evidence type="ECO:0000259" key="5">
    <source>
        <dbReference type="SMART" id="SM00865"/>
    </source>
</evidence>
<comment type="similarity">
    <text evidence="1">Belongs to the FtsZ family.</text>
</comment>
<dbReference type="PANTHER" id="PTHR30314:SF10">
    <property type="entry name" value="TUBULIN-LIKE PROTEIN CETZ"/>
    <property type="match status" value="1"/>
</dbReference>
<dbReference type="InterPro" id="IPR018316">
    <property type="entry name" value="Tubulin/FtsZ_2-layer-sand-dom"/>
</dbReference>
<dbReference type="GO" id="GO:0051301">
    <property type="term" value="P:cell division"/>
    <property type="evidence" value="ECO:0007669"/>
    <property type="project" value="TreeGrafter"/>
</dbReference>
<evidence type="ECO:0000256" key="3">
    <source>
        <dbReference type="ARBA" id="ARBA00023134"/>
    </source>
</evidence>
<evidence type="ECO:0008006" key="7">
    <source>
        <dbReference type="Google" id="ProtNLM"/>
    </source>
</evidence>
<dbReference type="GO" id="GO:0005525">
    <property type="term" value="F:GTP binding"/>
    <property type="evidence" value="ECO:0007669"/>
    <property type="project" value="UniProtKB-KW"/>
</dbReference>
<dbReference type="PRINTS" id="PR00423">
    <property type="entry name" value="CELLDVISFTSZ"/>
</dbReference>
<dbReference type="Pfam" id="PF00091">
    <property type="entry name" value="Tubulin"/>
    <property type="match status" value="1"/>
</dbReference>
<proteinExistence type="inferred from homology"/>
<dbReference type="InterPro" id="IPR000158">
    <property type="entry name" value="Cell_div_FtsZ"/>
</dbReference>
<dbReference type="SUPFAM" id="SSF52490">
    <property type="entry name" value="Tubulin nucleotide-binding domain-like"/>
    <property type="match status" value="1"/>
</dbReference>
<dbReference type="GO" id="GO:0003924">
    <property type="term" value="F:GTPase activity"/>
    <property type="evidence" value="ECO:0007669"/>
    <property type="project" value="InterPro"/>
</dbReference>
<feature type="domain" description="Tubulin/FtsZ GTPase" evidence="4">
    <location>
        <begin position="21"/>
        <end position="212"/>
    </location>
</feature>
<organism evidence="6">
    <name type="scientific">marine metagenome</name>
    <dbReference type="NCBI Taxonomy" id="408172"/>
    <lineage>
        <taxon>unclassified sequences</taxon>
        <taxon>metagenomes</taxon>
        <taxon>ecological metagenomes</taxon>
    </lineage>
</organism>
<feature type="domain" description="Tubulin/FtsZ 2-layer sandwich" evidence="5">
    <location>
        <begin position="214"/>
        <end position="330"/>
    </location>
</feature>
<dbReference type="AlphaFoldDB" id="A0A382N6K2"/>
<dbReference type="GO" id="GO:0032153">
    <property type="term" value="C:cell division site"/>
    <property type="evidence" value="ECO:0007669"/>
    <property type="project" value="TreeGrafter"/>
</dbReference>
<accession>A0A382N6K2</accession>
<dbReference type="EMBL" id="UINC01097807">
    <property type="protein sequence ID" value="SVC55827.1"/>
    <property type="molecule type" value="Genomic_DNA"/>
</dbReference>
<evidence type="ECO:0000259" key="4">
    <source>
        <dbReference type="SMART" id="SM00864"/>
    </source>
</evidence>
<dbReference type="SMART" id="SM00864">
    <property type="entry name" value="Tubulin"/>
    <property type="match status" value="1"/>
</dbReference>
<gene>
    <name evidence="6" type="ORF">METZ01_LOCUS308681</name>
</gene>
<dbReference type="InterPro" id="IPR008280">
    <property type="entry name" value="Tub_FtsZ_C"/>
</dbReference>
<evidence type="ECO:0000256" key="1">
    <source>
        <dbReference type="ARBA" id="ARBA00009690"/>
    </source>
</evidence>
<dbReference type="SUPFAM" id="SSF55307">
    <property type="entry name" value="Tubulin C-terminal domain-like"/>
    <property type="match status" value="1"/>
</dbReference>
<dbReference type="InterPro" id="IPR024757">
    <property type="entry name" value="FtsZ_C"/>
</dbReference>
<keyword evidence="2" id="KW-0547">Nucleotide-binding</keyword>
<dbReference type="InterPro" id="IPR045061">
    <property type="entry name" value="FtsZ/CetZ"/>
</dbReference>
<dbReference type="PANTHER" id="PTHR30314">
    <property type="entry name" value="CELL DIVISION PROTEIN FTSZ-RELATED"/>
    <property type="match status" value="1"/>
</dbReference>
<name>A0A382N6K2_9ZZZZ</name>
<dbReference type="CDD" id="cd02201">
    <property type="entry name" value="FtsZ_type1"/>
    <property type="match status" value="1"/>
</dbReference>
<evidence type="ECO:0000313" key="6">
    <source>
        <dbReference type="EMBL" id="SVC55827.1"/>
    </source>
</evidence>
<dbReference type="Pfam" id="PF12327">
    <property type="entry name" value="FtsZ_C"/>
    <property type="match status" value="1"/>
</dbReference>
<evidence type="ECO:0000256" key="2">
    <source>
        <dbReference type="ARBA" id="ARBA00022741"/>
    </source>
</evidence>